<feature type="chain" id="PRO_5039920200" evidence="1">
    <location>
        <begin position="25"/>
        <end position="165"/>
    </location>
</feature>
<feature type="signal peptide" evidence="1">
    <location>
        <begin position="1"/>
        <end position="24"/>
    </location>
</feature>
<evidence type="ECO:0000256" key="1">
    <source>
        <dbReference type="SAM" id="SignalP"/>
    </source>
</evidence>
<keyword evidence="1" id="KW-0732">Signal</keyword>
<dbReference type="Proteomes" id="UP001107558">
    <property type="component" value="Chromosome 4"/>
</dbReference>
<organism evidence="2 3">
    <name type="scientific">Polypedilum vanderplanki</name>
    <name type="common">Sleeping chironomid midge</name>
    <dbReference type="NCBI Taxonomy" id="319348"/>
    <lineage>
        <taxon>Eukaryota</taxon>
        <taxon>Metazoa</taxon>
        <taxon>Ecdysozoa</taxon>
        <taxon>Arthropoda</taxon>
        <taxon>Hexapoda</taxon>
        <taxon>Insecta</taxon>
        <taxon>Pterygota</taxon>
        <taxon>Neoptera</taxon>
        <taxon>Endopterygota</taxon>
        <taxon>Diptera</taxon>
        <taxon>Nematocera</taxon>
        <taxon>Chironomoidea</taxon>
        <taxon>Chironomidae</taxon>
        <taxon>Chironominae</taxon>
        <taxon>Polypedilum</taxon>
        <taxon>Polypedilum</taxon>
    </lineage>
</organism>
<dbReference type="AlphaFoldDB" id="A0A9J6BE77"/>
<protein>
    <submittedName>
        <fullName evidence="2">Uncharacterized protein</fullName>
    </submittedName>
</protein>
<accession>A0A9J6BE77</accession>
<comment type="caution">
    <text evidence="2">The sequence shown here is derived from an EMBL/GenBank/DDBJ whole genome shotgun (WGS) entry which is preliminary data.</text>
</comment>
<sequence length="165" mass="18538">MQSTLTFVILTIFSANKFIYFVNAGGTAFSPCTNHIQDVKEHTEIFLSSISDVQNKCILSLSSFAAANSKLPKTAFTNKLYEIYSDCVNEEGDKFKEYYDGILKKLTNVQEIDISESVMSYLTGVVDVTQFPFVCINDDLETAVETISLYDKQLSAASQYYLKDH</sequence>
<evidence type="ECO:0000313" key="3">
    <source>
        <dbReference type="Proteomes" id="UP001107558"/>
    </source>
</evidence>
<name>A0A9J6BE77_POLVA</name>
<keyword evidence="3" id="KW-1185">Reference proteome</keyword>
<reference evidence="2" key="1">
    <citation type="submission" date="2021-03" db="EMBL/GenBank/DDBJ databases">
        <title>Chromosome level genome of the anhydrobiotic midge Polypedilum vanderplanki.</title>
        <authorList>
            <person name="Yoshida Y."/>
            <person name="Kikawada T."/>
            <person name="Gusev O."/>
        </authorList>
    </citation>
    <scope>NUCLEOTIDE SEQUENCE</scope>
    <source>
        <strain evidence="2">NIAS01</strain>
        <tissue evidence="2">Whole body or cell culture</tissue>
    </source>
</reference>
<dbReference type="OrthoDB" id="10528126at2759"/>
<gene>
    <name evidence="2" type="ORF">PVAND_015807</name>
</gene>
<dbReference type="EMBL" id="JADBJN010000004">
    <property type="protein sequence ID" value="KAG5667838.1"/>
    <property type="molecule type" value="Genomic_DNA"/>
</dbReference>
<evidence type="ECO:0000313" key="2">
    <source>
        <dbReference type="EMBL" id="KAG5667838.1"/>
    </source>
</evidence>
<proteinExistence type="predicted"/>